<dbReference type="InterPro" id="IPR029030">
    <property type="entry name" value="Caspase-like_dom_sf"/>
</dbReference>
<dbReference type="InterPro" id="IPR042095">
    <property type="entry name" value="SUMF_sf"/>
</dbReference>
<evidence type="ECO:0000313" key="3">
    <source>
        <dbReference type="EMBL" id="GCA75670.1"/>
    </source>
</evidence>
<accession>A0A5A5RI14</accession>
<dbReference type="SUPFAM" id="SSF56436">
    <property type="entry name" value="C-type lectin-like"/>
    <property type="match status" value="1"/>
</dbReference>
<evidence type="ECO:0000259" key="2">
    <source>
        <dbReference type="Pfam" id="PF03781"/>
    </source>
</evidence>
<dbReference type="Proteomes" id="UP000324917">
    <property type="component" value="Unassembled WGS sequence"/>
</dbReference>
<dbReference type="InterPro" id="IPR005532">
    <property type="entry name" value="SUMF_dom"/>
</dbReference>
<dbReference type="RefSeq" id="WP_149987030.1">
    <property type="nucleotide sequence ID" value="NZ_BHVP01000043.1"/>
</dbReference>
<dbReference type="InterPro" id="IPR016187">
    <property type="entry name" value="CTDL_fold"/>
</dbReference>
<name>A0A5A5RI14_MICAE</name>
<dbReference type="InterPro" id="IPR051043">
    <property type="entry name" value="Sulfatase_Mod_Factor_Kinase"/>
</dbReference>
<comment type="caution">
    <text evidence="3">The sequence shown here is derived from an EMBL/GenBank/DDBJ whole genome shotgun (WGS) entry which is preliminary data.</text>
</comment>
<organism evidence="3 4">
    <name type="scientific">Microcystis aeruginosa NIES-2520</name>
    <dbReference type="NCBI Taxonomy" id="2303982"/>
    <lineage>
        <taxon>Bacteria</taxon>
        <taxon>Bacillati</taxon>
        <taxon>Cyanobacteriota</taxon>
        <taxon>Cyanophyceae</taxon>
        <taxon>Oscillatoriophycideae</taxon>
        <taxon>Chroococcales</taxon>
        <taxon>Microcystaceae</taxon>
        <taxon>Microcystis</taxon>
    </lineage>
</organism>
<dbReference type="PANTHER" id="PTHR23150:SF19">
    <property type="entry name" value="FORMYLGLYCINE-GENERATING ENZYME"/>
    <property type="match status" value="1"/>
</dbReference>
<proteinExistence type="predicted"/>
<dbReference type="GO" id="GO:0004197">
    <property type="term" value="F:cysteine-type endopeptidase activity"/>
    <property type="evidence" value="ECO:0007669"/>
    <property type="project" value="InterPro"/>
</dbReference>
<gene>
    <name evidence="3" type="primary">pkn1_4</name>
    <name evidence="3" type="ORF">MiTe_02506</name>
</gene>
<protein>
    <submittedName>
        <fullName evidence="3">Serine/threonine-protein kinase pkn1</fullName>
        <ecNumber evidence="3">2.7.11.1</ecNumber>
    </submittedName>
</protein>
<dbReference type="GO" id="GO:0120147">
    <property type="term" value="F:formylglycine-generating oxidase activity"/>
    <property type="evidence" value="ECO:0007669"/>
    <property type="project" value="TreeGrafter"/>
</dbReference>
<dbReference type="EC" id="2.7.11.1" evidence="3"/>
<evidence type="ECO:0000259" key="1">
    <source>
        <dbReference type="Pfam" id="PF00656"/>
    </source>
</evidence>
<dbReference type="PANTHER" id="PTHR23150">
    <property type="entry name" value="SULFATASE MODIFYING FACTOR 1, 2"/>
    <property type="match status" value="1"/>
</dbReference>
<sequence length="602" mass="68677">MAKNWAIIIGINKYSYLEHLKFAKTDAEAMHHWLLQEGGFDPKGLFLFTDDSDQIPTEPPIPTEPSFGHLDTFFDVQFERQLLTSADNLWFFFSGHGNRGPGGDYLMLSDSNPHRLEQTALSVSYITERLRNWGAGNVVMFIDACRNVENQARGGTITLQDYQGIIAFYSCRTNEKSLEVKSIERGAFTHILLQALEETKRQNRCLTVAELEQYLMIEVPKLSPNQHPLARVEPTYKSNFVLFGEAQKSNIESLKNLAYRKVVEDKKEEARELLIHANIAAKGGDLDIINLLGNLSSSSRVVKSKSIELLDLLTDKFETVTFDYRGEIIERKSKTARYYSEDLGNGITLEMVAIPGGTFTMGTEHEEIERLVKKFNWQGFRAERPQHRVTVSSFYMGRYPITQAQWKAIAATAKIDIDLETNPSKFKGDELPVERVNWYQATEFCKRLSRETKREYRLPSEAEWEYACRAGTTTPFYFGETITGELANYRASETYAGEAKGEYREETTPVGQFPPNAFGLYDMHGNVWEWCADTWHDNYDGAPTDGSAWIKNGDDNRSPLRGGSWCYDPNRCRSAYRVDNYRRGSFSNDRGFRVARGAGRTL</sequence>
<dbReference type="GO" id="GO:0004674">
    <property type="term" value="F:protein serine/threonine kinase activity"/>
    <property type="evidence" value="ECO:0007669"/>
    <property type="project" value="UniProtKB-EC"/>
</dbReference>
<dbReference type="Gene3D" id="3.90.1580.10">
    <property type="entry name" value="paralog of FGE (formylglycine-generating enzyme)"/>
    <property type="match status" value="1"/>
</dbReference>
<dbReference type="Pfam" id="PF03781">
    <property type="entry name" value="FGE-sulfatase"/>
    <property type="match status" value="1"/>
</dbReference>
<dbReference type="GO" id="GO:0006508">
    <property type="term" value="P:proteolysis"/>
    <property type="evidence" value="ECO:0007669"/>
    <property type="project" value="InterPro"/>
</dbReference>
<dbReference type="Pfam" id="PF00656">
    <property type="entry name" value="Peptidase_C14"/>
    <property type="match status" value="1"/>
</dbReference>
<evidence type="ECO:0000313" key="4">
    <source>
        <dbReference type="Proteomes" id="UP000324917"/>
    </source>
</evidence>
<dbReference type="InterPro" id="IPR011600">
    <property type="entry name" value="Pept_C14_caspase"/>
</dbReference>
<feature type="domain" description="Peptidase C14 caspase" evidence="1">
    <location>
        <begin position="4"/>
        <end position="208"/>
    </location>
</feature>
<dbReference type="SUPFAM" id="SSF52129">
    <property type="entry name" value="Caspase-like"/>
    <property type="match status" value="1"/>
</dbReference>
<feature type="domain" description="Sulfatase-modifying factor enzyme-like" evidence="2">
    <location>
        <begin position="350"/>
        <end position="596"/>
    </location>
</feature>
<keyword evidence="3" id="KW-0418">Kinase</keyword>
<reference evidence="3 4" key="1">
    <citation type="submission" date="2018-09" db="EMBL/GenBank/DDBJ databases">
        <title>Evolutionary history of phycoerythrin pigmentation in the water bloom-forming cyanobacterium Microcystis aeruginosa.</title>
        <authorList>
            <person name="Tanabe Y."/>
            <person name="Tanabe Y."/>
            <person name="Yamaguchi H."/>
        </authorList>
    </citation>
    <scope>NUCLEOTIDE SEQUENCE [LARGE SCALE GENOMIC DNA]</scope>
    <source>
        <strain evidence="3 4">NIES-2520</strain>
    </source>
</reference>
<dbReference type="AlphaFoldDB" id="A0A5A5RI14"/>
<keyword evidence="3" id="KW-0808">Transferase</keyword>
<dbReference type="Gene3D" id="3.40.50.1460">
    <property type="match status" value="1"/>
</dbReference>
<dbReference type="EMBL" id="BHVP01000043">
    <property type="protein sequence ID" value="GCA75670.1"/>
    <property type="molecule type" value="Genomic_DNA"/>
</dbReference>